<proteinExistence type="predicted"/>
<accession>A0A6C0HI90</accession>
<dbReference type="Gene3D" id="2.20.25.10">
    <property type="match status" value="1"/>
</dbReference>
<dbReference type="AlphaFoldDB" id="A0A6C0HI90"/>
<evidence type="ECO:0000313" key="1">
    <source>
        <dbReference type="EMBL" id="QHT80302.1"/>
    </source>
</evidence>
<name>A0A6C0HI90_9ZZZZ</name>
<reference evidence="1" key="1">
    <citation type="journal article" date="2020" name="Nature">
        <title>Giant virus diversity and host interactions through global metagenomics.</title>
        <authorList>
            <person name="Schulz F."/>
            <person name="Roux S."/>
            <person name="Paez-Espino D."/>
            <person name="Jungbluth S."/>
            <person name="Walsh D.A."/>
            <person name="Denef V.J."/>
            <person name="McMahon K.D."/>
            <person name="Konstantinidis K.T."/>
            <person name="Eloe-Fadrosh E.A."/>
            <person name="Kyrpides N.C."/>
            <person name="Woyke T."/>
        </authorList>
    </citation>
    <scope>NUCLEOTIDE SEQUENCE</scope>
    <source>
        <strain evidence="1">GVMAG-M-3300023184-120</strain>
    </source>
</reference>
<dbReference type="EMBL" id="MN739967">
    <property type="protein sequence ID" value="QHT80302.1"/>
    <property type="molecule type" value="Genomic_DNA"/>
</dbReference>
<organism evidence="1">
    <name type="scientific">viral metagenome</name>
    <dbReference type="NCBI Taxonomy" id="1070528"/>
    <lineage>
        <taxon>unclassified sequences</taxon>
        <taxon>metagenomes</taxon>
        <taxon>organismal metagenomes</taxon>
    </lineage>
</organism>
<protein>
    <recommendedName>
        <fullName evidence="2">DNA-directed RNA polymerase M/15kDa subunit domain-containing protein</fullName>
    </recommendedName>
</protein>
<sequence length="138" mass="16344">MSSTSQSIRFCKKCDNKYYHRLQYPKTSTQDDPHVQPVLTFYCRVCGFVDDEQMPNCFCVLDTQKHETVDMFDHVYNQYTKMDPTLPHIRLPCPNTTCKTNTSKKDNQTTDAIYIRYDSNGLKYLYVCTECEYKWKNS</sequence>
<evidence type="ECO:0008006" key="2">
    <source>
        <dbReference type="Google" id="ProtNLM"/>
    </source>
</evidence>